<dbReference type="PANTHER" id="PTHR43766">
    <property type="entry name" value="TRYPTOPHAN--TRNA LIGASE, MITOCHONDRIAL"/>
    <property type="match status" value="1"/>
</dbReference>
<evidence type="ECO:0000256" key="2">
    <source>
        <dbReference type="ARBA" id="ARBA00013161"/>
    </source>
</evidence>
<dbReference type="InterPro" id="IPR002305">
    <property type="entry name" value="aa-tRNA-synth_Ic"/>
</dbReference>
<organism evidence="11 12">
    <name type="scientific">Thalassolituus maritimus</name>
    <dbReference type="NCBI Taxonomy" id="484498"/>
    <lineage>
        <taxon>Bacteria</taxon>
        <taxon>Pseudomonadati</taxon>
        <taxon>Pseudomonadota</taxon>
        <taxon>Gammaproteobacteria</taxon>
        <taxon>Oceanospirillales</taxon>
        <taxon>Oceanospirillaceae</taxon>
        <taxon>Thalassolituus</taxon>
    </lineage>
</organism>
<dbReference type="SUPFAM" id="SSF52374">
    <property type="entry name" value="Nucleotidylyl transferase"/>
    <property type="match status" value="1"/>
</dbReference>
<dbReference type="FunFam" id="1.10.240.10:FF:000005">
    <property type="entry name" value="Tryptophan--tRNA ligase"/>
    <property type="match status" value="1"/>
</dbReference>
<reference evidence="12" key="1">
    <citation type="submission" date="2017-01" db="EMBL/GenBank/DDBJ databases">
        <authorList>
            <person name="Varghese N."/>
            <person name="Submissions S."/>
        </authorList>
    </citation>
    <scope>NUCLEOTIDE SEQUENCE [LARGE SCALE GENOMIC DNA]</scope>
    <source>
        <strain evidence="12">DSM 24913</strain>
    </source>
</reference>
<evidence type="ECO:0000256" key="4">
    <source>
        <dbReference type="ARBA" id="ARBA00022741"/>
    </source>
</evidence>
<dbReference type="STRING" id="484498.SAMN05421686_106138"/>
<dbReference type="GO" id="GO:0006436">
    <property type="term" value="P:tryptophanyl-tRNA aminoacylation"/>
    <property type="evidence" value="ECO:0007669"/>
    <property type="project" value="UniProtKB-UniRule"/>
</dbReference>
<dbReference type="Gene3D" id="3.40.50.620">
    <property type="entry name" value="HUPs"/>
    <property type="match status" value="1"/>
</dbReference>
<dbReference type="OrthoDB" id="9801042at2"/>
<protein>
    <recommendedName>
        <fullName evidence="2 9">Tryptophan--tRNA ligase</fullName>
        <ecNumber evidence="2 9">6.1.1.2</ecNumber>
    </recommendedName>
</protein>
<dbReference type="GO" id="GO:0005524">
    <property type="term" value="F:ATP binding"/>
    <property type="evidence" value="ECO:0007669"/>
    <property type="project" value="UniProtKB-KW"/>
</dbReference>
<keyword evidence="7 10" id="KW-0030">Aminoacyl-tRNA synthetase</keyword>
<dbReference type="Proteomes" id="UP000185639">
    <property type="component" value="Unassembled WGS sequence"/>
</dbReference>
<dbReference type="NCBIfam" id="NF008922">
    <property type="entry name" value="PRK12283.1"/>
    <property type="match status" value="1"/>
</dbReference>
<dbReference type="CDD" id="cd00806">
    <property type="entry name" value="TrpRS_core"/>
    <property type="match status" value="1"/>
</dbReference>
<evidence type="ECO:0000256" key="1">
    <source>
        <dbReference type="ARBA" id="ARBA00005594"/>
    </source>
</evidence>
<evidence type="ECO:0000256" key="7">
    <source>
        <dbReference type="ARBA" id="ARBA00023146"/>
    </source>
</evidence>
<proteinExistence type="inferred from homology"/>
<dbReference type="PANTHER" id="PTHR43766:SF1">
    <property type="entry name" value="TRYPTOPHAN--TRNA LIGASE, MITOCHONDRIAL"/>
    <property type="match status" value="1"/>
</dbReference>
<evidence type="ECO:0000256" key="8">
    <source>
        <dbReference type="ARBA" id="ARBA00049929"/>
    </source>
</evidence>
<sequence length="405" mass="45129">MSTVDPQRRVVSGMRPTGPVHLGHYHGVLKNWVKLQHEYDCFFFVADWHALTTGYASPEDIASSTWEMVVDWLAAGVNPGASHMFIQSRVPEQAELHLLLSMITPLAWLERAPAYKEFIESNREQDKASYGVLGYPLLQSADVLAYRAGLVPVGADQTPHVELAREIARRFNHLYGSEEDFAANAEAAIRKLGKKTGKLYTELRLAHTRHGDTEALATAQALIREQNKLTLSDKERLLGYLEGDSVAILPEPQHVLAEQAAKMPGLDGRKMSNTHDNIIPLRAEPETVEKALRNMPTDPNRVRLADPGTPEACAVWQFHQVYTEGAELIEVHDKCSSAGWGCIECKQCVADKIIAQQAPIRQRGRDFEENIDLVHSIIAEGTERARDAARATLEEVRDAMGLAYR</sequence>
<gene>
    <name evidence="11" type="ORF">SAMN05421686_106138</name>
</gene>
<dbReference type="PRINTS" id="PR01039">
    <property type="entry name" value="TRNASYNTHTRP"/>
</dbReference>
<dbReference type="PROSITE" id="PS00178">
    <property type="entry name" value="AA_TRNA_LIGASE_I"/>
    <property type="match status" value="1"/>
</dbReference>
<evidence type="ECO:0000256" key="5">
    <source>
        <dbReference type="ARBA" id="ARBA00022840"/>
    </source>
</evidence>
<dbReference type="InterPro" id="IPR002306">
    <property type="entry name" value="Trp-tRNA-ligase"/>
</dbReference>
<evidence type="ECO:0000313" key="11">
    <source>
        <dbReference type="EMBL" id="SIS92520.1"/>
    </source>
</evidence>
<dbReference type="GO" id="GO:0004830">
    <property type="term" value="F:tryptophan-tRNA ligase activity"/>
    <property type="evidence" value="ECO:0007669"/>
    <property type="project" value="UniProtKB-UniRule"/>
</dbReference>
<evidence type="ECO:0000256" key="10">
    <source>
        <dbReference type="RuleBase" id="RU363036"/>
    </source>
</evidence>
<keyword evidence="3 10" id="KW-0436">Ligase</keyword>
<dbReference type="EMBL" id="FTOH01000006">
    <property type="protein sequence ID" value="SIS92520.1"/>
    <property type="molecule type" value="Genomic_DNA"/>
</dbReference>
<evidence type="ECO:0000256" key="6">
    <source>
        <dbReference type="ARBA" id="ARBA00022917"/>
    </source>
</evidence>
<keyword evidence="4 10" id="KW-0547">Nucleotide-binding</keyword>
<dbReference type="NCBIfam" id="TIGR00233">
    <property type="entry name" value="trpS"/>
    <property type="match status" value="1"/>
</dbReference>
<keyword evidence="5 10" id="KW-0067">ATP-binding</keyword>
<dbReference type="EC" id="6.1.1.2" evidence="2 9"/>
<dbReference type="RefSeq" id="WP_076516010.1">
    <property type="nucleotide sequence ID" value="NZ_FTOH01000006.1"/>
</dbReference>
<evidence type="ECO:0000256" key="9">
    <source>
        <dbReference type="NCBIfam" id="TIGR00233"/>
    </source>
</evidence>
<evidence type="ECO:0000256" key="3">
    <source>
        <dbReference type="ARBA" id="ARBA00022598"/>
    </source>
</evidence>
<comment type="similarity">
    <text evidence="1 10">Belongs to the class-I aminoacyl-tRNA synthetase family.</text>
</comment>
<comment type="catalytic activity">
    <reaction evidence="8">
        <text>tRNA(Trp) + L-tryptophan + ATP = L-tryptophyl-tRNA(Trp) + AMP + diphosphate + H(+)</text>
        <dbReference type="Rhea" id="RHEA:24080"/>
        <dbReference type="Rhea" id="RHEA-COMP:9671"/>
        <dbReference type="Rhea" id="RHEA-COMP:9705"/>
        <dbReference type="ChEBI" id="CHEBI:15378"/>
        <dbReference type="ChEBI" id="CHEBI:30616"/>
        <dbReference type="ChEBI" id="CHEBI:33019"/>
        <dbReference type="ChEBI" id="CHEBI:57912"/>
        <dbReference type="ChEBI" id="CHEBI:78442"/>
        <dbReference type="ChEBI" id="CHEBI:78535"/>
        <dbReference type="ChEBI" id="CHEBI:456215"/>
        <dbReference type="EC" id="6.1.1.2"/>
    </reaction>
</comment>
<dbReference type="Gene3D" id="1.10.240.10">
    <property type="entry name" value="Tyrosyl-Transfer RNA Synthetase"/>
    <property type="match status" value="1"/>
</dbReference>
<dbReference type="InterPro" id="IPR014729">
    <property type="entry name" value="Rossmann-like_a/b/a_fold"/>
</dbReference>
<dbReference type="InterPro" id="IPR050203">
    <property type="entry name" value="Trp-tRNA_synthetase"/>
</dbReference>
<keyword evidence="6 10" id="KW-0648">Protein biosynthesis</keyword>
<dbReference type="GO" id="GO:0005829">
    <property type="term" value="C:cytosol"/>
    <property type="evidence" value="ECO:0007669"/>
    <property type="project" value="TreeGrafter"/>
</dbReference>
<name>A0A1N7N2G4_9GAMM</name>
<evidence type="ECO:0000313" key="12">
    <source>
        <dbReference type="Proteomes" id="UP000185639"/>
    </source>
</evidence>
<keyword evidence="12" id="KW-1185">Reference proteome</keyword>
<dbReference type="InterPro" id="IPR001412">
    <property type="entry name" value="aa-tRNA-synth_I_CS"/>
</dbReference>
<dbReference type="AlphaFoldDB" id="A0A1N7N2G4"/>
<dbReference type="Pfam" id="PF00579">
    <property type="entry name" value="tRNA-synt_1b"/>
    <property type="match status" value="2"/>
</dbReference>
<accession>A0A1N7N2G4</accession>